<protein>
    <submittedName>
        <fullName evidence="2">Uncharacterized protein</fullName>
    </submittedName>
</protein>
<feature type="coiled-coil region" evidence="1">
    <location>
        <begin position="404"/>
        <end position="431"/>
    </location>
</feature>
<gene>
    <name evidence="2" type="ORF">PPERSA_04784</name>
</gene>
<reference evidence="2 3" key="1">
    <citation type="journal article" date="2015" name="Sci. Rep.">
        <title>Genome of the facultative scuticociliatosis pathogen Pseudocohnilembus persalinus provides insight into its virulence through horizontal gene transfer.</title>
        <authorList>
            <person name="Xiong J."/>
            <person name="Wang G."/>
            <person name="Cheng J."/>
            <person name="Tian M."/>
            <person name="Pan X."/>
            <person name="Warren A."/>
            <person name="Jiang C."/>
            <person name="Yuan D."/>
            <person name="Miao W."/>
        </authorList>
    </citation>
    <scope>NUCLEOTIDE SEQUENCE [LARGE SCALE GENOMIC DNA]</scope>
    <source>
        <strain evidence="2">36N120E</strain>
    </source>
</reference>
<evidence type="ECO:0000256" key="1">
    <source>
        <dbReference type="SAM" id="Coils"/>
    </source>
</evidence>
<feature type="coiled-coil region" evidence="1">
    <location>
        <begin position="601"/>
        <end position="628"/>
    </location>
</feature>
<feature type="coiled-coil region" evidence="1">
    <location>
        <begin position="237"/>
        <end position="365"/>
    </location>
</feature>
<organism evidence="2 3">
    <name type="scientific">Pseudocohnilembus persalinus</name>
    <name type="common">Ciliate</name>
    <dbReference type="NCBI Taxonomy" id="266149"/>
    <lineage>
        <taxon>Eukaryota</taxon>
        <taxon>Sar</taxon>
        <taxon>Alveolata</taxon>
        <taxon>Ciliophora</taxon>
        <taxon>Intramacronucleata</taxon>
        <taxon>Oligohymenophorea</taxon>
        <taxon>Scuticociliatia</taxon>
        <taxon>Philasterida</taxon>
        <taxon>Pseudocohnilembidae</taxon>
        <taxon>Pseudocohnilembus</taxon>
    </lineage>
</organism>
<evidence type="ECO:0000313" key="3">
    <source>
        <dbReference type="Proteomes" id="UP000054937"/>
    </source>
</evidence>
<proteinExistence type="predicted"/>
<sequence length="641" mass="76087">MSLNTQIIDQKQDQYNQQLVQEEDDLNLVDDNYKSGDNDQYVQVYGYNDEDSQIIANRIHTLRPEDFNPSPIRKNKKSDNVFQNTQSLNFPGHNKVGSNKIQPIMKSLQDQQLYQVVESEFEDKLTNRGGKNDANPFRKSQTYMDQNSLNFNNFGHQQQLQQSQQNLNSQSQNQTQENHLNLKNQQTEQSLLTGQSNQKDQFKAYMTEQNFNQKNNDKNNSFKVNEDLQNMQNQQIIQQFQLEQKQIKQNLNQSYEKKDLVQENENLKFLIKNLEKISDFYKEQQQIQIQQRDTEIKNLNQQLRNEQSEKQKLQDSIKEKESKLEKADIEYSDLQKCNQEIKAELFNAQDQIMFLNSQIENQQQQISSIINSNKSQINQKNSHNNQTEQQFQDNSITLQDTYSLSQAKQEIYKFQQQYEQIQQKMEKNQQQDKYLDQQQKNCIQNLGIFLEDLVQSEQFYVIMDICSQEFKELIQNIDKKGNKEVQSVINEFENDQFVVFLKEFERILSMLIDVGYINNNNNSEDGQKNLDIQNKTQNMQKQEDISNNEGIDIYQNHKPKFKTNPYETQRLVSNNNNNQNYKNTGKLIEKYSHSQIKTERLQTQQSKLQKNQQDLEQYNQDIQHQLKVQQSKNLHLEGKKQ</sequence>
<name>A0A0V0Q9F1_PSEPJ</name>
<keyword evidence="3" id="KW-1185">Reference proteome</keyword>
<keyword evidence="1" id="KW-0175">Coiled coil</keyword>
<accession>A0A0V0Q9F1</accession>
<evidence type="ECO:0000313" key="2">
    <source>
        <dbReference type="EMBL" id="KRW98851.1"/>
    </source>
</evidence>
<dbReference type="AlphaFoldDB" id="A0A0V0Q9F1"/>
<comment type="caution">
    <text evidence="2">The sequence shown here is derived from an EMBL/GenBank/DDBJ whole genome shotgun (WGS) entry which is preliminary data.</text>
</comment>
<dbReference type="Proteomes" id="UP000054937">
    <property type="component" value="Unassembled WGS sequence"/>
</dbReference>
<dbReference type="EMBL" id="LDAU01000227">
    <property type="protein sequence ID" value="KRW98851.1"/>
    <property type="molecule type" value="Genomic_DNA"/>
</dbReference>
<dbReference type="InParanoid" id="A0A0V0Q9F1"/>